<keyword evidence="2" id="KW-1185">Reference proteome</keyword>
<dbReference type="OrthoDB" id="338850at2759"/>
<dbReference type="RefSeq" id="XP_007509625.1">
    <property type="nucleotide sequence ID" value="XM_007509563.1"/>
</dbReference>
<dbReference type="Gene3D" id="3.30.390.110">
    <property type="match status" value="1"/>
</dbReference>
<proteinExistence type="predicted"/>
<gene>
    <name evidence="1" type="ordered locus">Bathy13g00190</name>
</gene>
<name>K8FCF1_9CHLO</name>
<dbReference type="KEGG" id="bpg:Bathy13g00190"/>
<organism evidence="1 2">
    <name type="scientific">Bathycoccus prasinos</name>
    <dbReference type="NCBI Taxonomy" id="41875"/>
    <lineage>
        <taxon>Eukaryota</taxon>
        <taxon>Viridiplantae</taxon>
        <taxon>Chlorophyta</taxon>
        <taxon>Mamiellophyceae</taxon>
        <taxon>Mamiellales</taxon>
        <taxon>Bathycoccaceae</taxon>
        <taxon>Bathycoccus</taxon>
    </lineage>
</organism>
<evidence type="ECO:0000313" key="2">
    <source>
        <dbReference type="Proteomes" id="UP000198341"/>
    </source>
</evidence>
<sequence length="68" mass="7175">MNNTVDIQELAGAKTPSSTLNGANNKGIFRNQAKAVDAACANRSDLRKKALARVSAVHKAGRVARAKK</sequence>
<protein>
    <submittedName>
        <fullName evidence="1">Uncharacterized protein</fullName>
    </submittedName>
</protein>
<dbReference type="AlphaFoldDB" id="K8FCF1"/>
<reference evidence="1 2" key="1">
    <citation type="submission" date="2011-10" db="EMBL/GenBank/DDBJ databases">
        <authorList>
            <person name="Genoscope - CEA"/>
        </authorList>
    </citation>
    <scope>NUCLEOTIDE SEQUENCE [LARGE SCALE GENOMIC DNA]</scope>
    <source>
        <strain evidence="1 2">RCC 1105</strain>
    </source>
</reference>
<dbReference type="GeneID" id="19012278"/>
<accession>K8FCF1</accession>
<dbReference type="EMBL" id="FO082266">
    <property type="protein sequence ID" value="CCO19428.1"/>
    <property type="molecule type" value="Genomic_DNA"/>
</dbReference>
<dbReference type="Proteomes" id="UP000198341">
    <property type="component" value="Chromosome 13"/>
</dbReference>
<evidence type="ECO:0000313" key="1">
    <source>
        <dbReference type="EMBL" id="CCO19428.1"/>
    </source>
</evidence>